<keyword evidence="1" id="KW-0472">Membrane</keyword>
<dbReference type="OrthoDB" id="10249433at2759"/>
<proteinExistence type="predicted"/>
<dbReference type="EMBL" id="JWZX01001159">
    <property type="protein sequence ID" value="KOO34615.1"/>
    <property type="molecule type" value="Genomic_DNA"/>
</dbReference>
<gene>
    <name evidence="2" type="ORF">Ctob_008623</name>
</gene>
<keyword evidence="3" id="KW-1185">Reference proteome</keyword>
<evidence type="ECO:0000313" key="2">
    <source>
        <dbReference type="EMBL" id="KOO34615.1"/>
    </source>
</evidence>
<dbReference type="Gene3D" id="3.40.50.1820">
    <property type="entry name" value="alpha/beta hydrolase"/>
    <property type="match status" value="1"/>
</dbReference>
<protein>
    <submittedName>
        <fullName evidence="2">Protein bem46</fullName>
    </submittedName>
</protein>
<feature type="transmembrane region" description="Helical" evidence="1">
    <location>
        <begin position="131"/>
        <end position="153"/>
    </location>
</feature>
<evidence type="ECO:0000313" key="3">
    <source>
        <dbReference type="Proteomes" id="UP000037460"/>
    </source>
</evidence>
<dbReference type="SUPFAM" id="SSF53474">
    <property type="entry name" value="alpha/beta-Hydrolases"/>
    <property type="match status" value="1"/>
</dbReference>
<keyword evidence="1" id="KW-1133">Transmembrane helix</keyword>
<evidence type="ECO:0000256" key="1">
    <source>
        <dbReference type="SAM" id="Phobius"/>
    </source>
</evidence>
<name>A0A0M0K733_9EUKA</name>
<feature type="transmembrane region" description="Helical" evidence="1">
    <location>
        <begin position="69"/>
        <end position="88"/>
    </location>
</feature>
<comment type="caution">
    <text evidence="2">The sequence shown here is derived from an EMBL/GenBank/DDBJ whole genome shotgun (WGS) entry which is preliminary data.</text>
</comment>
<organism evidence="2 3">
    <name type="scientific">Chrysochromulina tobinii</name>
    <dbReference type="NCBI Taxonomy" id="1460289"/>
    <lineage>
        <taxon>Eukaryota</taxon>
        <taxon>Haptista</taxon>
        <taxon>Haptophyta</taxon>
        <taxon>Prymnesiophyceae</taxon>
        <taxon>Prymnesiales</taxon>
        <taxon>Chrysochromulinaceae</taxon>
        <taxon>Chrysochromulina</taxon>
    </lineage>
</organism>
<dbReference type="Proteomes" id="UP000037460">
    <property type="component" value="Unassembled WGS sequence"/>
</dbReference>
<dbReference type="AlphaFoldDB" id="A0A0M0K733"/>
<reference evidence="3" key="1">
    <citation type="journal article" date="2015" name="PLoS Genet.">
        <title>Genome Sequence and Transcriptome Analyses of Chrysochromulina tobin: Metabolic Tools for Enhanced Algal Fitness in the Prominent Order Prymnesiales (Haptophyceae).</title>
        <authorList>
            <person name="Hovde B.T."/>
            <person name="Deodato C.R."/>
            <person name="Hunsperger H.M."/>
            <person name="Ryken S.A."/>
            <person name="Yost W."/>
            <person name="Jha R.K."/>
            <person name="Patterson J."/>
            <person name="Monnat R.J. Jr."/>
            <person name="Barlow S.B."/>
            <person name="Starkenburg S.R."/>
            <person name="Cattolico R.A."/>
        </authorList>
    </citation>
    <scope>NUCLEOTIDE SEQUENCE</scope>
    <source>
        <strain evidence="3">CCMP291</strain>
    </source>
</reference>
<feature type="transmembrane region" description="Helical" evidence="1">
    <location>
        <begin position="40"/>
        <end position="62"/>
    </location>
</feature>
<keyword evidence="1" id="KW-0812">Transmembrane</keyword>
<dbReference type="PANTHER" id="PTHR12277">
    <property type="entry name" value="ALPHA/BETA HYDROLASE DOMAIN-CONTAINING PROTEIN"/>
    <property type="match status" value="1"/>
</dbReference>
<accession>A0A0M0K733</accession>
<sequence length="442" mass="46578">MSTLLVAFLAVEGTLSFISWLVGSASRLVGSYTSTTHVRMLAFGVACSAPLLGCCCSTYTGLILTGITVSTPCGALVVGVSLVGKLGWPPTLHPISPATAITVLLSAASSAVVLGPLNASAHTSYACHTAVLLLALRLVWTIVRVGLLMPALIISKVTRSGVTIDRTLAAMAPGEACAMALSGTQFQVTRLRLGHIDAAAIEHPRASGKWIVTFGGNGEFLECGFGSKLQLALEVGCSVIAYDYRDVGRSGGLLLGASGMVEDGARCVRYCEGRLAAGTEPSRCILLLGQSMGGGVAAEVAATYFPQYPCVNLRSFSSLSDVSVCVLGAMLGLPDRPLVRRLVRATLSLAFNSPPWRAPLETARHWRTLASGRKCIVFHPSDRIIGRAGLVYALERDGNLEGTEVIQLRGRPRDAHNEDPSTFSPAEWAAAIAWMQQQLELA</sequence>
<feature type="transmembrane region" description="Helical" evidence="1">
    <location>
        <begin position="100"/>
        <end position="119"/>
    </location>
</feature>
<dbReference type="PANTHER" id="PTHR12277:SF81">
    <property type="entry name" value="PROTEIN ABHD13"/>
    <property type="match status" value="1"/>
</dbReference>
<dbReference type="InterPro" id="IPR029058">
    <property type="entry name" value="AB_hydrolase_fold"/>
</dbReference>